<comment type="caution">
    <text evidence="1">The sequence shown here is derived from an EMBL/GenBank/DDBJ whole genome shotgun (WGS) entry which is preliminary data.</text>
</comment>
<dbReference type="PANTHER" id="PTHR39337">
    <property type="entry name" value="BLR5642 PROTEIN"/>
    <property type="match status" value="1"/>
</dbReference>
<dbReference type="PANTHER" id="PTHR39337:SF1">
    <property type="entry name" value="BLR5642 PROTEIN"/>
    <property type="match status" value="1"/>
</dbReference>
<dbReference type="Proteomes" id="UP001499938">
    <property type="component" value="Unassembled WGS sequence"/>
</dbReference>
<evidence type="ECO:0000313" key="2">
    <source>
        <dbReference type="Proteomes" id="UP001499938"/>
    </source>
</evidence>
<protein>
    <submittedName>
        <fullName evidence="1">DUF488 domain-containing protein</fullName>
    </submittedName>
</protein>
<dbReference type="RefSeq" id="WP_344085304.1">
    <property type="nucleotide sequence ID" value="NZ_BAAAPO010000037.1"/>
</dbReference>
<organism evidence="1 2">
    <name type="scientific">Nostocoides veronense</name>
    <dbReference type="NCBI Taxonomy" id="330836"/>
    <lineage>
        <taxon>Bacteria</taxon>
        <taxon>Bacillati</taxon>
        <taxon>Actinomycetota</taxon>
        <taxon>Actinomycetes</taxon>
        <taxon>Micrococcales</taxon>
        <taxon>Intrasporangiaceae</taxon>
        <taxon>Nostocoides</taxon>
    </lineage>
</organism>
<sequence length="190" mass="21467">MTPAPVPSPIWTIGHWTCPQEVFLAPLREQEIDVVVDVRAHPGSRSTPHFGRDQTLKWLTDNGIGYQHIEELGGRRPKQPDIDPALNAGWRNQSFHNYADYTRTEPFRRGLDQLISLAADHRVTLLCGEPMPWRCHRLLVANVLTAHGRPVEHLFTDRPPTPHEFGRWGAQPLVEADGNVRYPGPLEGSV</sequence>
<dbReference type="Pfam" id="PF04343">
    <property type="entry name" value="DUF488"/>
    <property type="match status" value="1"/>
</dbReference>
<keyword evidence="2" id="KW-1185">Reference proteome</keyword>
<reference evidence="2" key="1">
    <citation type="journal article" date="2019" name="Int. J. Syst. Evol. Microbiol.">
        <title>The Global Catalogue of Microorganisms (GCM) 10K type strain sequencing project: providing services to taxonomists for standard genome sequencing and annotation.</title>
        <authorList>
            <consortium name="The Broad Institute Genomics Platform"/>
            <consortium name="The Broad Institute Genome Sequencing Center for Infectious Disease"/>
            <person name="Wu L."/>
            <person name="Ma J."/>
        </authorList>
    </citation>
    <scope>NUCLEOTIDE SEQUENCE [LARGE SCALE GENOMIC DNA]</scope>
    <source>
        <strain evidence="2">JCM 15592</strain>
    </source>
</reference>
<proteinExistence type="predicted"/>
<dbReference type="InterPro" id="IPR014519">
    <property type="entry name" value="UCP024492"/>
</dbReference>
<dbReference type="PIRSF" id="PIRSF024492">
    <property type="entry name" value="UCP024492"/>
    <property type="match status" value="1"/>
</dbReference>
<accession>A0ABP4Y1S3</accession>
<dbReference type="EMBL" id="BAAAPO010000037">
    <property type="protein sequence ID" value="GAA1798402.1"/>
    <property type="molecule type" value="Genomic_DNA"/>
</dbReference>
<dbReference type="InterPro" id="IPR007438">
    <property type="entry name" value="DUF488"/>
</dbReference>
<gene>
    <name evidence="1" type="ORF">GCM10009811_23120</name>
</gene>
<name>A0ABP4Y1S3_9MICO</name>
<evidence type="ECO:0000313" key="1">
    <source>
        <dbReference type="EMBL" id="GAA1798402.1"/>
    </source>
</evidence>